<gene>
    <name evidence="1" type="ORF">S01H1_35391</name>
</gene>
<dbReference type="AlphaFoldDB" id="X0VJF4"/>
<organism evidence="1">
    <name type="scientific">marine sediment metagenome</name>
    <dbReference type="NCBI Taxonomy" id="412755"/>
    <lineage>
        <taxon>unclassified sequences</taxon>
        <taxon>metagenomes</taxon>
        <taxon>ecological metagenomes</taxon>
    </lineage>
</organism>
<name>X0VJF4_9ZZZZ</name>
<dbReference type="EMBL" id="BARS01022115">
    <property type="protein sequence ID" value="GAG11342.1"/>
    <property type="molecule type" value="Genomic_DNA"/>
</dbReference>
<sequence>KKKQIFRSRYYFNRDAKFRQGNETWEEYYQRKFIPDWEVRMQQPNVKEYNGHHPQSIEPLIGTYWKR</sequence>
<reference evidence="1" key="1">
    <citation type="journal article" date="2014" name="Front. Microbiol.">
        <title>High frequency of phylogenetically diverse reductive dehalogenase-homologous genes in deep subseafloor sedimentary metagenomes.</title>
        <authorList>
            <person name="Kawai M."/>
            <person name="Futagami T."/>
            <person name="Toyoda A."/>
            <person name="Takaki Y."/>
            <person name="Nishi S."/>
            <person name="Hori S."/>
            <person name="Arai W."/>
            <person name="Tsubouchi T."/>
            <person name="Morono Y."/>
            <person name="Uchiyama I."/>
            <person name="Ito T."/>
            <person name="Fujiyama A."/>
            <person name="Inagaki F."/>
            <person name="Takami H."/>
        </authorList>
    </citation>
    <scope>NUCLEOTIDE SEQUENCE</scope>
    <source>
        <strain evidence="1">Expedition CK06-06</strain>
    </source>
</reference>
<feature type="non-terminal residue" evidence="1">
    <location>
        <position position="1"/>
    </location>
</feature>
<protein>
    <submittedName>
        <fullName evidence="1">Uncharacterized protein</fullName>
    </submittedName>
</protein>
<accession>X0VJF4</accession>
<evidence type="ECO:0000313" key="1">
    <source>
        <dbReference type="EMBL" id="GAG11342.1"/>
    </source>
</evidence>
<comment type="caution">
    <text evidence="1">The sequence shown here is derived from an EMBL/GenBank/DDBJ whole genome shotgun (WGS) entry which is preliminary data.</text>
</comment>
<proteinExistence type="predicted"/>